<dbReference type="Gene3D" id="4.10.220.110">
    <property type="match status" value="1"/>
</dbReference>
<name>A0A4P2QAD9_SORCE</name>
<dbReference type="Gene3D" id="2.30.110.50">
    <property type="match status" value="1"/>
</dbReference>
<dbReference type="InterPro" id="IPR016123">
    <property type="entry name" value="Mog1/PsbP_a/b/a-sand"/>
</dbReference>
<proteinExistence type="inferred from homology"/>
<dbReference type="Gene3D" id="3.40.1000.10">
    <property type="entry name" value="Mog1/PsbP, alpha/beta/alpha sandwich"/>
    <property type="match status" value="1"/>
</dbReference>
<dbReference type="Gene3D" id="3.55.50.10">
    <property type="entry name" value="Baseplate protein-like domains"/>
    <property type="match status" value="1"/>
</dbReference>
<feature type="domain" description="Gp5/Type VI secretion system Vgr C-terminal trimerisation" evidence="5">
    <location>
        <begin position="487"/>
        <end position="592"/>
    </location>
</feature>
<evidence type="ECO:0000256" key="1">
    <source>
        <dbReference type="ARBA" id="ARBA00004613"/>
    </source>
</evidence>
<evidence type="ECO:0000313" key="7">
    <source>
        <dbReference type="Proteomes" id="UP000295781"/>
    </source>
</evidence>
<dbReference type="InterPro" id="IPR006533">
    <property type="entry name" value="T6SS_Vgr_RhsGE"/>
</dbReference>
<evidence type="ECO:0000256" key="2">
    <source>
        <dbReference type="ARBA" id="ARBA00005558"/>
    </source>
</evidence>
<evidence type="ECO:0000259" key="4">
    <source>
        <dbReference type="Pfam" id="PF04717"/>
    </source>
</evidence>
<dbReference type="InterPro" id="IPR037026">
    <property type="entry name" value="Vgr_OB-fold_dom_sf"/>
</dbReference>
<dbReference type="Pfam" id="PF04717">
    <property type="entry name" value="Phage_base_V"/>
    <property type="match status" value="1"/>
</dbReference>
<dbReference type="RefSeq" id="WP_129353363.1">
    <property type="nucleotide sequence ID" value="NZ_CP012670.1"/>
</dbReference>
<dbReference type="InterPro" id="IPR050708">
    <property type="entry name" value="T6SS_VgrG/RHS"/>
</dbReference>
<evidence type="ECO:0000256" key="3">
    <source>
        <dbReference type="ARBA" id="ARBA00022525"/>
    </source>
</evidence>
<reference evidence="6 7" key="1">
    <citation type="submission" date="2015-09" db="EMBL/GenBank/DDBJ databases">
        <title>Sorangium comparison.</title>
        <authorList>
            <person name="Zaburannyi N."/>
            <person name="Bunk B."/>
            <person name="Overmann J."/>
            <person name="Mueller R."/>
        </authorList>
    </citation>
    <scope>NUCLEOTIDE SEQUENCE [LARGE SCALE GENOMIC DNA]</scope>
    <source>
        <strain evidence="6 7">So ceGT47</strain>
    </source>
</reference>
<protein>
    <submittedName>
        <fullName evidence="6">Uncharacterized protein</fullName>
    </submittedName>
</protein>
<dbReference type="SUPFAM" id="SSF55724">
    <property type="entry name" value="Mog1p/PsbP-like"/>
    <property type="match status" value="1"/>
</dbReference>
<dbReference type="SUPFAM" id="SSF69279">
    <property type="entry name" value="Phage tail proteins"/>
    <property type="match status" value="2"/>
</dbReference>
<dbReference type="EMBL" id="CP012670">
    <property type="protein sequence ID" value="AUX26033.1"/>
    <property type="molecule type" value="Genomic_DNA"/>
</dbReference>
<feature type="domain" description="Gp5/Type VI secretion system Vgr protein OB-fold" evidence="4">
    <location>
        <begin position="402"/>
        <end position="470"/>
    </location>
</feature>
<evidence type="ECO:0000313" key="6">
    <source>
        <dbReference type="EMBL" id="AUX26033.1"/>
    </source>
</evidence>
<dbReference type="InterPro" id="IPR006531">
    <property type="entry name" value="Gp5/Vgr_OB"/>
</dbReference>
<dbReference type="Pfam" id="PF22178">
    <property type="entry name" value="Gp5_trimer_C"/>
    <property type="match status" value="1"/>
</dbReference>
<dbReference type="Proteomes" id="UP000295781">
    <property type="component" value="Chromosome"/>
</dbReference>
<dbReference type="Gene3D" id="2.40.50.230">
    <property type="entry name" value="Gp5 N-terminal domain"/>
    <property type="match status" value="1"/>
</dbReference>
<gene>
    <name evidence="6" type="ORF">SOCEGT47_065860</name>
</gene>
<dbReference type="AlphaFoldDB" id="A0A4P2QAD9"/>
<evidence type="ECO:0000259" key="5">
    <source>
        <dbReference type="Pfam" id="PF22178"/>
    </source>
</evidence>
<dbReference type="PANTHER" id="PTHR32305:SF15">
    <property type="entry name" value="PROTEIN RHSA-RELATED"/>
    <property type="match status" value="1"/>
</dbReference>
<dbReference type="InterPro" id="IPR054030">
    <property type="entry name" value="Gp5_Vgr_C"/>
</dbReference>
<dbReference type="PANTHER" id="PTHR32305">
    <property type="match status" value="1"/>
</dbReference>
<dbReference type="Pfam" id="PF05954">
    <property type="entry name" value="Phage_GPD"/>
    <property type="match status" value="1"/>
</dbReference>
<dbReference type="GO" id="GO:0005576">
    <property type="term" value="C:extracellular region"/>
    <property type="evidence" value="ECO:0007669"/>
    <property type="project" value="UniProtKB-SubCell"/>
</dbReference>
<dbReference type="NCBIfam" id="TIGR01646">
    <property type="entry name" value="vgr_GE"/>
    <property type="match status" value="1"/>
</dbReference>
<dbReference type="SUPFAM" id="SSF69349">
    <property type="entry name" value="Phage fibre proteins"/>
    <property type="match status" value="1"/>
</dbReference>
<keyword evidence="3" id="KW-0964">Secreted</keyword>
<dbReference type="NCBIfam" id="TIGR03361">
    <property type="entry name" value="VI_Rhs_Vgr"/>
    <property type="match status" value="1"/>
</dbReference>
<accession>A0A4P2QAD9</accession>
<organism evidence="6 7">
    <name type="scientific">Sorangium cellulosum</name>
    <name type="common">Polyangium cellulosum</name>
    <dbReference type="NCBI Taxonomy" id="56"/>
    <lineage>
        <taxon>Bacteria</taxon>
        <taxon>Pseudomonadati</taxon>
        <taxon>Myxococcota</taxon>
        <taxon>Polyangia</taxon>
        <taxon>Polyangiales</taxon>
        <taxon>Polyangiaceae</taxon>
        <taxon>Sorangium</taxon>
    </lineage>
</organism>
<dbReference type="InterPro" id="IPR017847">
    <property type="entry name" value="T6SS_RhsGE_Vgr_subset"/>
</dbReference>
<dbReference type="OrthoDB" id="5479878at2"/>
<comment type="subcellular location">
    <subcellularLocation>
        <location evidence="1">Secreted</location>
    </subcellularLocation>
</comment>
<sequence>MNVLASSRRPLDGLQHLKVTVASGDALDVRHFRVAERMSSLFEITLVVVSDDPDVDFETVAGQPMSFSMRKGLGPLDHRAWTGVCSRIEQTAAEERGLSTYSLTLVPELWLLTQRRNYRMFQHASELEIVKRLLAEWGIVPVERLSGIYKKRKYRVQYGESDYAFVCRMLEDAGISFYFETADDQTTLVLDDAPQRNASRPPVAFRDGPMDAGEEHVTRVRIGRRIRPGQYTVRDHDHRRSPRLQLIATAGSAPGIEARLERYHYVPGAFLFESDKGEPTPHADDKGGYRTDEREAKQLAQRRLAAKRAGAKIVSFETNTLDPAPGVVLRVLDHPKGELAAGTPLLVLASELSGTHDGAWPHACEAVSAEQPYRPPLATPKPKVAGVESATVVGPPGEEIHTDELGRVRVHFHWDRESRMDDRSSCWIHVSQPWGGTGYGVMNLPRVGQEVLVEFLGGDPDRPIIVGRVYTNLQKVPYVLPAQKTLSGWKSCSTGGTGGYNEIAFDDAAGKELVRTRAERDLCKRVKRDESSHVGRDRARFVTQNEEITVGKNRTKRIAGNEDESVGLNRTTTVGMNRTSRIGAVESTTVGEMFVVAVAPPAAAGVGGDGSPVCSAKGGEGAASAAGGDGGGHEAVLTDHRWRSPEGRMSQRQVAVAPPPSAAGPGRVLLVTATCEERLHAAWGSTFAAIVGSIRFRV</sequence>
<comment type="similarity">
    <text evidence="2">Belongs to the VgrG protein family.</text>
</comment>
<dbReference type="SUPFAM" id="SSF69255">
    <property type="entry name" value="gp5 N-terminal domain-like"/>
    <property type="match status" value="1"/>
</dbReference>